<dbReference type="EMBL" id="MU273682">
    <property type="protein sequence ID" value="KAI0029345.1"/>
    <property type="molecule type" value="Genomic_DNA"/>
</dbReference>
<evidence type="ECO:0000313" key="2">
    <source>
        <dbReference type="Proteomes" id="UP000814128"/>
    </source>
</evidence>
<evidence type="ECO:0000313" key="1">
    <source>
        <dbReference type="EMBL" id="KAI0029345.1"/>
    </source>
</evidence>
<sequence>MHDRPQRKLQDIFQSLDDAVASIPDRPSPPKRQNTIKSLYSTLSKYGVKIKSSDGAFDASTASSIGLSKTPRLAAILSRAGTKTRKALPLTRRLSARSTSDYRPSSTSSFLMRLETFKLNTYSNKPSEIDAVAASKCGWINEGKDRLLCGICGVSWVVVSREKMSRDAANTLVKKQQAQLVDNHKGGCPWRTRQCDADVYRIQLSSTTAMAKDIKSRALQLEPLLENVEVKHPLLSNQVQSLLKTVASVHLDEFSFSFEAPNSPASSGKEPCPVSPEPDASAVLAALFGWSVSPPMPDPPPMPFRVGTPLSRSVSAAPSVSSTPRRTSNLGPSTSSPILARTPRATPAPEHRPAMLYCSLCHRRLGLWAFGTAQVNSPAASQPRQVDVLKEHRPYCPYVTRSTTVPAFPVPQILSSPNASTASLASISPTATATANGPIEGWRAVLSVILRHRMSQRHWESLLSGAVKRAGGQLESAGENQCGDVPIETDPVEAMVADVKRKGGRELLSYVKSLLG</sequence>
<reference evidence="1" key="2">
    <citation type="journal article" date="2022" name="New Phytol.">
        <title>Evolutionary transition to the ectomycorrhizal habit in the genomes of a hyperdiverse lineage of mushroom-forming fungi.</title>
        <authorList>
            <person name="Looney B."/>
            <person name="Miyauchi S."/>
            <person name="Morin E."/>
            <person name="Drula E."/>
            <person name="Courty P.E."/>
            <person name="Kohler A."/>
            <person name="Kuo A."/>
            <person name="LaButti K."/>
            <person name="Pangilinan J."/>
            <person name="Lipzen A."/>
            <person name="Riley R."/>
            <person name="Andreopoulos W."/>
            <person name="He G."/>
            <person name="Johnson J."/>
            <person name="Nolan M."/>
            <person name="Tritt A."/>
            <person name="Barry K.W."/>
            <person name="Grigoriev I.V."/>
            <person name="Nagy L.G."/>
            <person name="Hibbett D."/>
            <person name="Henrissat B."/>
            <person name="Matheny P.B."/>
            <person name="Labbe J."/>
            <person name="Martin F.M."/>
        </authorList>
    </citation>
    <scope>NUCLEOTIDE SEQUENCE</scope>
    <source>
        <strain evidence="1">EC-137</strain>
    </source>
</reference>
<accession>A0ACB8QCL9</accession>
<reference evidence="1" key="1">
    <citation type="submission" date="2021-02" db="EMBL/GenBank/DDBJ databases">
        <authorList>
            <consortium name="DOE Joint Genome Institute"/>
            <person name="Ahrendt S."/>
            <person name="Looney B.P."/>
            <person name="Miyauchi S."/>
            <person name="Morin E."/>
            <person name="Drula E."/>
            <person name="Courty P.E."/>
            <person name="Chicoki N."/>
            <person name="Fauchery L."/>
            <person name="Kohler A."/>
            <person name="Kuo A."/>
            <person name="Labutti K."/>
            <person name="Pangilinan J."/>
            <person name="Lipzen A."/>
            <person name="Riley R."/>
            <person name="Andreopoulos W."/>
            <person name="He G."/>
            <person name="Johnson J."/>
            <person name="Barry K.W."/>
            <person name="Grigoriev I.V."/>
            <person name="Nagy L."/>
            <person name="Hibbett D."/>
            <person name="Henrissat B."/>
            <person name="Matheny P.B."/>
            <person name="Labbe J."/>
            <person name="Martin F."/>
        </authorList>
    </citation>
    <scope>NUCLEOTIDE SEQUENCE</scope>
    <source>
        <strain evidence="1">EC-137</strain>
    </source>
</reference>
<dbReference type="Proteomes" id="UP000814128">
    <property type="component" value="Unassembled WGS sequence"/>
</dbReference>
<protein>
    <submittedName>
        <fullName evidence="1">C3HC zinc finger-like-domain-containing protein</fullName>
    </submittedName>
</protein>
<proteinExistence type="predicted"/>
<comment type="caution">
    <text evidence="1">The sequence shown here is derived from an EMBL/GenBank/DDBJ whole genome shotgun (WGS) entry which is preliminary data.</text>
</comment>
<organism evidence="1 2">
    <name type="scientific">Vararia minispora EC-137</name>
    <dbReference type="NCBI Taxonomy" id="1314806"/>
    <lineage>
        <taxon>Eukaryota</taxon>
        <taxon>Fungi</taxon>
        <taxon>Dikarya</taxon>
        <taxon>Basidiomycota</taxon>
        <taxon>Agaricomycotina</taxon>
        <taxon>Agaricomycetes</taxon>
        <taxon>Russulales</taxon>
        <taxon>Lachnocladiaceae</taxon>
        <taxon>Vararia</taxon>
    </lineage>
</organism>
<keyword evidence="2" id="KW-1185">Reference proteome</keyword>
<gene>
    <name evidence="1" type="ORF">K488DRAFT_80221</name>
</gene>
<name>A0ACB8QCL9_9AGAM</name>